<evidence type="ECO:0000313" key="4">
    <source>
        <dbReference type="Proteomes" id="UP000316855"/>
    </source>
</evidence>
<dbReference type="KEGG" id="gax:Pan161_53580"/>
<dbReference type="Pfam" id="PF07596">
    <property type="entry name" value="SBP_bac_10"/>
    <property type="match status" value="1"/>
</dbReference>
<keyword evidence="1" id="KW-0812">Transmembrane</keyword>
<feature type="transmembrane region" description="Helical" evidence="1">
    <location>
        <begin position="12"/>
        <end position="36"/>
    </location>
</feature>
<dbReference type="PANTHER" id="PTHR30093:SF2">
    <property type="entry name" value="TYPE II SECRETION SYSTEM PROTEIN H"/>
    <property type="match status" value="1"/>
</dbReference>
<keyword evidence="1" id="KW-0472">Membrane</keyword>
<organism evidence="3 4">
    <name type="scientific">Gimesia algae</name>
    <dbReference type="NCBI Taxonomy" id="2527971"/>
    <lineage>
        <taxon>Bacteria</taxon>
        <taxon>Pseudomonadati</taxon>
        <taxon>Planctomycetota</taxon>
        <taxon>Planctomycetia</taxon>
        <taxon>Planctomycetales</taxon>
        <taxon>Planctomycetaceae</taxon>
        <taxon>Gimesia</taxon>
    </lineage>
</organism>
<dbReference type="Proteomes" id="UP000316855">
    <property type="component" value="Chromosome"/>
</dbReference>
<dbReference type="NCBIfam" id="TIGR04294">
    <property type="entry name" value="pre_pil_HX9DG"/>
    <property type="match status" value="1"/>
</dbReference>
<sequence>MARTSTRKQHAAFTLIELLVVIAIIAILIALLLPAVQQAREAARRMSCKNNLKQIALAAHNYESAFRVMPPRRILTNGNRRGWGPAILPYLDQANLQGRYDFNKNFYDPENEENIRVPLAVFMCPSAPGPRLVTVIQSGVTSEGIAGDYFGPNSFRSDEFGVTSLSGNNQITAMDDLPRTRRFRDITDGTTNTMFITEQAGRADYYIRGIKQTSNAGLSQATSWGSWPSYQVFQVQVFGSDAVTRDGPGGTCSINCNNSQGIYSFHTGGAHASFVDGSVHMLSESIDANVLFALITINGGEVINQDF</sequence>
<keyword evidence="1" id="KW-1133">Transmembrane helix</keyword>
<dbReference type="Gene3D" id="3.30.700.10">
    <property type="entry name" value="Glycoprotein, Type 4 Pilin"/>
    <property type="match status" value="1"/>
</dbReference>
<keyword evidence="4" id="KW-1185">Reference proteome</keyword>
<proteinExistence type="predicted"/>
<dbReference type="PANTHER" id="PTHR30093">
    <property type="entry name" value="GENERAL SECRETION PATHWAY PROTEIN G"/>
    <property type="match status" value="1"/>
</dbReference>
<evidence type="ECO:0000259" key="2">
    <source>
        <dbReference type="Pfam" id="PF07596"/>
    </source>
</evidence>
<accession>A0A517VKZ0</accession>
<dbReference type="EMBL" id="CP036343">
    <property type="protein sequence ID" value="QDT93676.1"/>
    <property type="molecule type" value="Genomic_DNA"/>
</dbReference>
<evidence type="ECO:0000256" key="1">
    <source>
        <dbReference type="SAM" id="Phobius"/>
    </source>
</evidence>
<protein>
    <submittedName>
        <fullName evidence="3">Type II secretion system protein G</fullName>
    </submittedName>
</protein>
<evidence type="ECO:0000313" key="3">
    <source>
        <dbReference type="EMBL" id="QDT93676.1"/>
    </source>
</evidence>
<dbReference type="Pfam" id="PF07963">
    <property type="entry name" value="N_methyl"/>
    <property type="match status" value="1"/>
</dbReference>
<dbReference type="NCBIfam" id="TIGR02532">
    <property type="entry name" value="IV_pilin_GFxxxE"/>
    <property type="match status" value="1"/>
</dbReference>
<reference evidence="3 4" key="1">
    <citation type="submission" date="2019-02" db="EMBL/GenBank/DDBJ databases">
        <title>Deep-cultivation of Planctomycetes and their phenomic and genomic characterization uncovers novel biology.</title>
        <authorList>
            <person name="Wiegand S."/>
            <person name="Jogler M."/>
            <person name="Boedeker C."/>
            <person name="Pinto D."/>
            <person name="Vollmers J."/>
            <person name="Rivas-Marin E."/>
            <person name="Kohn T."/>
            <person name="Peeters S.H."/>
            <person name="Heuer A."/>
            <person name="Rast P."/>
            <person name="Oberbeckmann S."/>
            <person name="Bunk B."/>
            <person name="Jeske O."/>
            <person name="Meyerdierks A."/>
            <person name="Storesund J.E."/>
            <person name="Kallscheuer N."/>
            <person name="Luecker S."/>
            <person name="Lage O.M."/>
            <person name="Pohl T."/>
            <person name="Merkel B.J."/>
            <person name="Hornburger P."/>
            <person name="Mueller R.-W."/>
            <person name="Bruemmer F."/>
            <person name="Labrenz M."/>
            <person name="Spormann A.M."/>
            <person name="Op den Camp H."/>
            <person name="Overmann J."/>
            <person name="Amann R."/>
            <person name="Jetten M.S.M."/>
            <person name="Mascher T."/>
            <person name="Medema M.H."/>
            <person name="Devos D.P."/>
            <person name="Kaster A.-K."/>
            <person name="Ovreas L."/>
            <person name="Rohde M."/>
            <person name="Galperin M.Y."/>
            <person name="Jogler C."/>
        </authorList>
    </citation>
    <scope>NUCLEOTIDE SEQUENCE [LARGE SCALE GENOMIC DNA]</scope>
    <source>
        <strain evidence="3 4">Pan161</strain>
    </source>
</reference>
<dbReference type="InterPro" id="IPR011453">
    <property type="entry name" value="DUF1559"/>
</dbReference>
<name>A0A517VKZ0_9PLAN</name>
<dbReference type="InterPro" id="IPR045584">
    <property type="entry name" value="Pilin-like"/>
</dbReference>
<dbReference type="AlphaFoldDB" id="A0A517VKZ0"/>
<gene>
    <name evidence="3" type="primary">xcpT_41</name>
    <name evidence="3" type="ORF">Pan161_53580</name>
</gene>
<dbReference type="RefSeq" id="WP_197995535.1">
    <property type="nucleotide sequence ID" value="NZ_CP036343.1"/>
</dbReference>
<dbReference type="SUPFAM" id="SSF54523">
    <property type="entry name" value="Pili subunits"/>
    <property type="match status" value="1"/>
</dbReference>
<dbReference type="InterPro" id="IPR012902">
    <property type="entry name" value="N_methyl_site"/>
</dbReference>
<dbReference type="InterPro" id="IPR027558">
    <property type="entry name" value="Pre_pil_HX9DG_C"/>
</dbReference>
<feature type="domain" description="DUF1559" evidence="2">
    <location>
        <begin position="37"/>
        <end position="288"/>
    </location>
</feature>